<keyword evidence="4" id="KW-1185">Reference proteome</keyword>
<dbReference type="OrthoDB" id="8821193at2"/>
<dbReference type="Proteomes" id="UP000198781">
    <property type="component" value="Unassembled WGS sequence"/>
</dbReference>
<protein>
    <submittedName>
        <fullName evidence="3">Ankyrin repeat-containing protein</fullName>
    </submittedName>
</protein>
<organism evidence="3 4">
    <name type="scientific">Paracidovorax valerianellae</name>
    <dbReference type="NCBI Taxonomy" id="187868"/>
    <lineage>
        <taxon>Bacteria</taxon>
        <taxon>Pseudomonadati</taxon>
        <taxon>Pseudomonadota</taxon>
        <taxon>Betaproteobacteria</taxon>
        <taxon>Burkholderiales</taxon>
        <taxon>Comamonadaceae</taxon>
        <taxon>Paracidovorax</taxon>
    </lineage>
</organism>
<evidence type="ECO:0000256" key="2">
    <source>
        <dbReference type="SAM" id="SignalP"/>
    </source>
</evidence>
<dbReference type="InterPro" id="IPR036770">
    <property type="entry name" value="Ankyrin_rpt-contain_sf"/>
</dbReference>
<accession>A0A1G6YBP5</accession>
<dbReference type="PROSITE" id="PS50297">
    <property type="entry name" value="ANK_REP_REGION"/>
    <property type="match status" value="1"/>
</dbReference>
<reference evidence="3" key="1">
    <citation type="submission" date="2016-10" db="EMBL/GenBank/DDBJ databases">
        <authorList>
            <person name="de Groot N.N."/>
        </authorList>
    </citation>
    <scope>NUCLEOTIDE SEQUENCE [LARGE SCALE GENOMIC DNA]</scope>
    <source>
        <strain evidence="3">DSM 16619</strain>
    </source>
</reference>
<sequence length="692" mass="74312">MTRPLISRSTRSFIRPLFRTLPVLAVLLAVLFTSAANAADCPEVLLGDYSDTADGPAIVRVESANGRVQTRQKDANGQWSTAVFDSPVVPPHEVRRLIGPIGRSVPVCGLGVQGGVLLKLPVGHEYAVSSATEKSTVPQKAVTGYLVYQASGFAVSATDLFPVARQGASPLPPPPPSKAAVGLEVPALPVCAGQRLPDMNQAAFDALPATEKNRFHRMEAPAQTRFVCGQHLNDLMSQDTFLSPALGASRGDTLNRITALLHAGQIPRNAAGEAAWVTASQGLLAHNRATGKEAIPFQNEYYALFIRDIAPHLGDAADSTLNLSPLVYLLKEMVLLPPELGTLALKALGQKGLLRRTSDTSGETIAVQLLQHSTPTIPPETFAFLLAEAGPGAANHSGVMTTLIDNPSAERIQLMLNAGAQPAQRGWLARARANPAAASTVYPLLLNAAAANARSSPEQARRFSDEITMVLGKLLKRCPTELADWKEIDRLVEQGARVRGVFDNQAFSETNLAVYALRCPDGFEALLQRGLPLDANYPYPEYAGKRQDTPLLMYVTVLLEDYPPQPSTLKAMLTRHNNANVRPACEGCNLLSPLEMAVQAGHVDVVKVLLDFGADPNDPNKDGRPAFIRALVSNSVEMLQVMNAKKKLDVHRVDHKTISMLAWANCLGAKEAAAWLAREGAVSQGEALCQKR</sequence>
<evidence type="ECO:0000313" key="4">
    <source>
        <dbReference type="Proteomes" id="UP000198781"/>
    </source>
</evidence>
<feature type="signal peptide" evidence="2">
    <location>
        <begin position="1"/>
        <end position="38"/>
    </location>
</feature>
<gene>
    <name evidence="3" type="ORF">SAMN05192589_1106</name>
</gene>
<feature type="repeat" description="ANK" evidence="1">
    <location>
        <begin position="589"/>
        <end position="621"/>
    </location>
</feature>
<dbReference type="Pfam" id="PF13637">
    <property type="entry name" value="Ank_4"/>
    <property type="match status" value="1"/>
</dbReference>
<dbReference type="STRING" id="187868.SAMN05192589_1106"/>
<feature type="chain" id="PRO_5011718190" evidence="2">
    <location>
        <begin position="39"/>
        <end position="692"/>
    </location>
</feature>
<proteinExistence type="predicted"/>
<keyword evidence="1" id="KW-0040">ANK repeat</keyword>
<dbReference type="PROSITE" id="PS50088">
    <property type="entry name" value="ANK_REPEAT"/>
    <property type="match status" value="1"/>
</dbReference>
<dbReference type="Gene3D" id="1.25.40.20">
    <property type="entry name" value="Ankyrin repeat-containing domain"/>
    <property type="match status" value="1"/>
</dbReference>
<dbReference type="RefSeq" id="WP_139160406.1">
    <property type="nucleotide sequence ID" value="NZ_FMZC01000010.1"/>
</dbReference>
<dbReference type="AlphaFoldDB" id="A0A1G6YBP5"/>
<evidence type="ECO:0000256" key="1">
    <source>
        <dbReference type="PROSITE-ProRule" id="PRU00023"/>
    </source>
</evidence>
<evidence type="ECO:0000313" key="3">
    <source>
        <dbReference type="EMBL" id="SDD87423.1"/>
    </source>
</evidence>
<dbReference type="SUPFAM" id="SSF48403">
    <property type="entry name" value="Ankyrin repeat"/>
    <property type="match status" value="1"/>
</dbReference>
<dbReference type="InterPro" id="IPR002110">
    <property type="entry name" value="Ankyrin_rpt"/>
</dbReference>
<dbReference type="SMART" id="SM00248">
    <property type="entry name" value="ANK"/>
    <property type="match status" value="3"/>
</dbReference>
<dbReference type="EMBL" id="FMZC01000010">
    <property type="protein sequence ID" value="SDD87423.1"/>
    <property type="molecule type" value="Genomic_DNA"/>
</dbReference>
<name>A0A1G6YBP5_9BURK</name>
<keyword evidence="2" id="KW-0732">Signal</keyword>